<dbReference type="GO" id="GO:0051301">
    <property type="term" value="P:cell division"/>
    <property type="evidence" value="ECO:0007669"/>
    <property type="project" value="UniProtKB-KW"/>
</dbReference>
<evidence type="ECO:0000313" key="13">
    <source>
        <dbReference type="EMBL" id="CRH06763.1"/>
    </source>
</evidence>
<dbReference type="Pfam" id="PF03033">
    <property type="entry name" value="Glyco_transf_28"/>
    <property type="match status" value="1"/>
</dbReference>
<dbReference type="GO" id="GO:0008360">
    <property type="term" value="P:regulation of cell shape"/>
    <property type="evidence" value="ECO:0007669"/>
    <property type="project" value="UniProtKB-KW"/>
</dbReference>
<reference evidence="13" key="1">
    <citation type="submission" date="2015-04" db="EMBL/GenBank/DDBJ databases">
        <authorList>
            <person name="Syromyatnikov M.Y."/>
            <person name="Popov V.N."/>
        </authorList>
    </citation>
    <scope>NUCLEOTIDE SEQUENCE</scope>
    <source>
        <strain evidence="13">MO-1</strain>
    </source>
</reference>
<feature type="binding site" evidence="10">
    <location>
        <position position="204"/>
    </location>
    <ligand>
        <name>UDP-N-acetyl-alpha-D-glucosamine</name>
        <dbReference type="ChEBI" id="CHEBI:57705"/>
    </ligand>
</feature>
<sequence length="375" mass="40190">MRDTPNPTEAKRLLIAGGGTGGHLFPALAVAHAWQARHGEGSVHFIGGRRGLENRLVPEQGFSLETLPVGQLKGRGLLHKARTALGLMPVILKARSMLKQFAPHVVLGVGGYASAPAMVAARWLGIATALHEQNALPGLTNRLLSRASGRVFVSFPSLCNRFPGRSCSLTGNPVRQELTEVERLITPTQFGPDRPLKLLIFGGSQGASLFNSALPEALAPLAAERMQFAITQQVRDIEPEALQTRYGELGINAEVTPFIDDMAAAYSKADLVISRAGATTVAELAAAGRPALMIPYPYAADDHQAANADALAEVGGGWMVRQEQFDAAWLSNFLRQRYRDPNILQQAATQARTIAQPQAAETIVQALESMTRGVV</sequence>
<feature type="domain" description="Glycosyl transferase family 28 C-terminal" evidence="12">
    <location>
        <begin position="198"/>
        <end position="361"/>
    </location>
</feature>
<evidence type="ECO:0000256" key="6">
    <source>
        <dbReference type="ARBA" id="ARBA00022984"/>
    </source>
</evidence>
<dbReference type="EMBL" id="LO017727">
    <property type="protein sequence ID" value="CRH06763.1"/>
    <property type="molecule type" value="Genomic_DNA"/>
</dbReference>
<dbReference type="NCBIfam" id="TIGR01133">
    <property type="entry name" value="murG"/>
    <property type="match status" value="1"/>
</dbReference>
<feature type="domain" description="Glycosyltransferase family 28 N-terminal" evidence="11">
    <location>
        <begin position="14"/>
        <end position="152"/>
    </location>
</feature>
<comment type="function">
    <text evidence="10">Cell wall formation. Catalyzes the transfer of a GlcNAc subunit on undecaprenyl-pyrophosphoryl-MurNAc-pentapeptide (lipid intermediate I) to form undecaprenyl-pyrophosphoryl-MurNAc-(pentapeptide)GlcNAc (lipid intermediate II).</text>
</comment>
<evidence type="ECO:0000259" key="12">
    <source>
        <dbReference type="Pfam" id="PF04101"/>
    </source>
</evidence>
<keyword evidence="1 10" id="KW-1003">Cell membrane</keyword>
<feature type="binding site" evidence="10">
    <location>
        <position position="304"/>
    </location>
    <ligand>
        <name>UDP-N-acetyl-alpha-D-glucosamine</name>
        <dbReference type="ChEBI" id="CHEBI:57705"/>
    </ligand>
</feature>
<feature type="binding site" evidence="10">
    <location>
        <begin position="20"/>
        <end position="22"/>
    </location>
    <ligand>
        <name>UDP-N-acetyl-alpha-D-glucosamine</name>
        <dbReference type="ChEBI" id="CHEBI:57705"/>
    </ligand>
</feature>
<evidence type="ECO:0000256" key="5">
    <source>
        <dbReference type="ARBA" id="ARBA00022960"/>
    </source>
</evidence>
<feature type="binding site" evidence="10">
    <location>
        <position position="175"/>
    </location>
    <ligand>
        <name>UDP-N-acetyl-alpha-D-glucosamine</name>
        <dbReference type="ChEBI" id="CHEBI:57705"/>
    </ligand>
</feature>
<evidence type="ECO:0000256" key="2">
    <source>
        <dbReference type="ARBA" id="ARBA00022618"/>
    </source>
</evidence>
<dbReference type="InterPro" id="IPR004276">
    <property type="entry name" value="GlycoTrans_28_N"/>
</dbReference>
<protein>
    <recommendedName>
        <fullName evidence="10">UDP-N-acetylglucosamine--N-acetylmuramyl-(pentapeptide) pyrophosphoryl-undecaprenol N-acetylglucosamine transferase</fullName>
        <ecNumber evidence="10">2.4.1.227</ecNumber>
    </recommendedName>
    <alternativeName>
        <fullName evidence="10">Undecaprenyl-PP-MurNAc-pentapeptide-UDPGlcNAc GlcNAc transferase</fullName>
    </alternativeName>
</protein>
<feature type="binding site" evidence="10">
    <location>
        <position position="134"/>
    </location>
    <ligand>
        <name>UDP-N-acetyl-alpha-D-glucosamine</name>
        <dbReference type="ChEBI" id="CHEBI:57705"/>
    </ligand>
</feature>
<dbReference type="InterPro" id="IPR006009">
    <property type="entry name" value="GlcNAc_MurG"/>
</dbReference>
<keyword evidence="9 10" id="KW-0961">Cell wall biogenesis/degradation</keyword>
<dbReference type="AlphaFoldDB" id="A0A1S7LK36"/>
<dbReference type="GO" id="GO:0009252">
    <property type="term" value="P:peptidoglycan biosynthetic process"/>
    <property type="evidence" value="ECO:0007669"/>
    <property type="project" value="UniProtKB-UniRule"/>
</dbReference>
<dbReference type="Pfam" id="PF04101">
    <property type="entry name" value="Glyco_tran_28_C"/>
    <property type="match status" value="1"/>
</dbReference>
<evidence type="ECO:0000256" key="1">
    <source>
        <dbReference type="ARBA" id="ARBA00022475"/>
    </source>
</evidence>
<keyword evidence="6 10" id="KW-0573">Peptidoglycan synthesis</keyword>
<evidence type="ECO:0000259" key="11">
    <source>
        <dbReference type="Pfam" id="PF03033"/>
    </source>
</evidence>
<organism evidence="13">
    <name type="scientific">Magnetococcus massalia (strain MO-1)</name>
    <dbReference type="NCBI Taxonomy" id="451514"/>
    <lineage>
        <taxon>Bacteria</taxon>
        <taxon>Pseudomonadati</taxon>
        <taxon>Pseudomonadota</taxon>
        <taxon>Magnetococcia</taxon>
        <taxon>Magnetococcales</taxon>
        <taxon>Magnetococcaceae</taxon>
        <taxon>Magnetococcus</taxon>
    </lineage>
</organism>
<feature type="binding site" evidence="10">
    <location>
        <position position="259"/>
    </location>
    <ligand>
        <name>UDP-N-acetyl-alpha-D-glucosamine</name>
        <dbReference type="ChEBI" id="CHEBI:57705"/>
    </ligand>
</feature>
<evidence type="ECO:0000256" key="8">
    <source>
        <dbReference type="ARBA" id="ARBA00023306"/>
    </source>
</evidence>
<keyword evidence="2 10" id="KW-0132">Cell division</keyword>
<evidence type="ECO:0000256" key="7">
    <source>
        <dbReference type="ARBA" id="ARBA00023136"/>
    </source>
</evidence>
<dbReference type="HAMAP" id="MF_00033">
    <property type="entry name" value="MurG"/>
    <property type="match status" value="1"/>
</dbReference>
<keyword evidence="5 10" id="KW-0133">Cell shape</keyword>
<dbReference type="GO" id="GO:0005886">
    <property type="term" value="C:plasma membrane"/>
    <property type="evidence" value="ECO:0007669"/>
    <property type="project" value="UniProtKB-SubCell"/>
</dbReference>
<dbReference type="PANTHER" id="PTHR21015">
    <property type="entry name" value="UDP-N-ACETYLGLUCOSAMINE--N-ACETYLMURAMYL-(PENTAPEPTIDE) PYROPHOSPHORYL-UNDECAPRENOL N-ACETYLGLUCOSAMINE TRANSFERASE 1"/>
    <property type="match status" value="1"/>
</dbReference>
<keyword evidence="4 10" id="KW-0808">Transferase</keyword>
<keyword evidence="8 10" id="KW-0131">Cell cycle</keyword>
<evidence type="ECO:0000256" key="4">
    <source>
        <dbReference type="ARBA" id="ARBA00022679"/>
    </source>
</evidence>
<gene>
    <name evidence="10 13" type="primary">murG</name>
    <name evidence="13" type="ORF">MAGMO_2608</name>
</gene>
<dbReference type="InterPro" id="IPR007235">
    <property type="entry name" value="Glyco_trans_28_C"/>
</dbReference>
<evidence type="ECO:0000256" key="3">
    <source>
        <dbReference type="ARBA" id="ARBA00022676"/>
    </source>
</evidence>
<dbReference type="CDD" id="cd03785">
    <property type="entry name" value="GT28_MurG"/>
    <property type="match status" value="1"/>
</dbReference>
<evidence type="ECO:0000256" key="9">
    <source>
        <dbReference type="ARBA" id="ARBA00023316"/>
    </source>
</evidence>
<evidence type="ECO:0000256" key="10">
    <source>
        <dbReference type="HAMAP-Rule" id="MF_00033"/>
    </source>
</evidence>
<name>A0A1S7LK36_MAGMO</name>
<dbReference type="UniPathway" id="UPA00219"/>
<dbReference type="GO" id="GO:0071555">
    <property type="term" value="P:cell wall organization"/>
    <property type="evidence" value="ECO:0007669"/>
    <property type="project" value="UniProtKB-KW"/>
</dbReference>
<dbReference type="PANTHER" id="PTHR21015:SF22">
    <property type="entry name" value="GLYCOSYLTRANSFERASE"/>
    <property type="match status" value="1"/>
</dbReference>
<dbReference type="Gene3D" id="3.40.50.2000">
    <property type="entry name" value="Glycogen Phosphorylase B"/>
    <property type="match status" value="2"/>
</dbReference>
<keyword evidence="7 10" id="KW-0472">Membrane</keyword>
<comment type="caution">
    <text evidence="10">Lacks conserved residue(s) required for the propagation of feature annotation.</text>
</comment>
<dbReference type="GO" id="GO:0050511">
    <property type="term" value="F:undecaprenyldiphospho-muramoylpentapeptide beta-N-acetylglucosaminyltransferase activity"/>
    <property type="evidence" value="ECO:0007669"/>
    <property type="project" value="UniProtKB-UniRule"/>
</dbReference>
<comment type="pathway">
    <text evidence="10">Cell wall biogenesis; peptidoglycan biosynthesis.</text>
</comment>
<proteinExistence type="inferred from homology"/>
<dbReference type="GO" id="GO:0051991">
    <property type="term" value="F:UDP-N-acetyl-D-glucosamine:N-acetylmuramoyl-L-alanyl-D-glutamyl-meso-2,6-diaminopimelyl-D-alanyl-D-alanine-diphosphoundecaprenol 4-beta-N-acetylglucosaminlytransferase activity"/>
    <property type="evidence" value="ECO:0007669"/>
    <property type="project" value="RHEA"/>
</dbReference>
<keyword evidence="3 10" id="KW-0328">Glycosyltransferase</keyword>
<dbReference type="GO" id="GO:0005975">
    <property type="term" value="P:carbohydrate metabolic process"/>
    <property type="evidence" value="ECO:0007669"/>
    <property type="project" value="InterPro"/>
</dbReference>
<comment type="similarity">
    <text evidence="10">Belongs to the glycosyltransferase 28 family. MurG subfamily.</text>
</comment>
<accession>A0A1S7LK36</accession>
<dbReference type="SUPFAM" id="SSF53756">
    <property type="entry name" value="UDP-Glycosyltransferase/glycogen phosphorylase"/>
    <property type="match status" value="1"/>
</dbReference>
<comment type="subcellular location">
    <subcellularLocation>
        <location evidence="10">Cell membrane</location>
        <topology evidence="10">Peripheral membrane protein</topology>
        <orientation evidence="10">Cytoplasmic side</orientation>
    </subcellularLocation>
</comment>
<comment type="catalytic activity">
    <reaction evidence="10">
        <text>di-trans,octa-cis-undecaprenyl diphospho-N-acetyl-alpha-D-muramoyl-L-alanyl-D-glutamyl-meso-2,6-diaminopimeloyl-D-alanyl-D-alanine + UDP-N-acetyl-alpha-D-glucosamine = di-trans,octa-cis-undecaprenyl diphospho-[N-acetyl-alpha-D-glucosaminyl-(1-&gt;4)]-N-acetyl-alpha-D-muramoyl-L-alanyl-D-glutamyl-meso-2,6-diaminopimeloyl-D-alanyl-D-alanine + UDP + H(+)</text>
        <dbReference type="Rhea" id="RHEA:31227"/>
        <dbReference type="ChEBI" id="CHEBI:15378"/>
        <dbReference type="ChEBI" id="CHEBI:57705"/>
        <dbReference type="ChEBI" id="CHEBI:58223"/>
        <dbReference type="ChEBI" id="CHEBI:61387"/>
        <dbReference type="ChEBI" id="CHEBI:61388"/>
        <dbReference type="EC" id="2.4.1.227"/>
    </reaction>
</comment>
<dbReference type="EC" id="2.4.1.227" evidence="10"/>